<gene>
    <name evidence="1" type="ORF">HNR36_002182</name>
</gene>
<reference evidence="1 2" key="1">
    <citation type="submission" date="2020-08" db="EMBL/GenBank/DDBJ databases">
        <title>Genomic Encyclopedia of Type Strains, Phase IV (KMG-IV): sequencing the most valuable type-strain genomes for metagenomic binning, comparative biology and taxonomic classification.</title>
        <authorList>
            <person name="Goeker M."/>
        </authorList>
    </citation>
    <scope>NUCLEOTIDE SEQUENCE [LARGE SCALE GENOMIC DNA]</scope>
    <source>
        <strain evidence="1 2">DSM 10633</strain>
    </source>
</reference>
<comment type="caution">
    <text evidence="1">The sequence shown here is derived from an EMBL/GenBank/DDBJ whole genome shotgun (WGS) entry which is preliminary data.</text>
</comment>
<dbReference type="RefSeq" id="WP_016839176.1">
    <property type="nucleotide sequence ID" value="NZ_JAAXPW010000029.1"/>
</dbReference>
<accession>A0A840PV82</accession>
<sequence length="153" mass="17718">MSLPTIPDITPEITLDRCKTINLLLSSIALEEIGLSHILNAEAEKLQMFIKKSPCDFHSYLKINESINQTLRTVVKSQILLQFKLEDVVTLNQKSCCHPRKHHKCKECKEDKDCKCKHHHCKDSFDSSLCYCPNKKKKDCHCSKCKSEKKYDH</sequence>
<organism evidence="1 2">
    <name type="scientific">Ureibacillus thermosphaericus</name>
    <dbReference type="NCBI Taxonomy" id="51173"/>
    <lineage>
        <taxon>Bacteria</taxon>
        <taxon>Bacillati</taxon>
        <taxon>Bacillota</taxon>
        <taxon>Bacilli</taxon>
        <taxon>Bacillales</taxon>
        <taxon>Caryophanaceae</taxon>
        <taxon>Ureibacillus</taxon>
    </lineage>
</organism>
<evidence type="ECO:0000313" key="1">
    <source>
        <dbReference type="EMBL" id="MBB5149790.1"/>
    </source>
</evidence>
<dbReference type="InterPro" id="IPR058705">
    <property type="entry name" value="A_ENA"/>
</dbReference>
<keyword evidence="2" id="KW-1185">Reference proteome</keyword>
<proteinExistence type="predicted"/>
<protein>
    <submittedName>
        <fullName evidence="1">Uncharacterized protein</fullName>
    </submittedName>
</protein>
<dbReference type="AlphaFoldDB" id="A0A840PV82"/>
<dbReference type="Proteomes" id="UP000557217">
    <property type="component" value="Unassembled WGS sequence"/>
</dbReference>
<name>A0A840PV82_URETH</name>
<evidence type="ECO:0000313" key="2">
    <source>
        <dbReference type="Proteomes" id="UP000557217"/>
    </source>
</evidence>
<dbReference type="EMBL" id="JACHGZ010000028">
    <property type="protein sequence ID" value="MBB5149790.1"/>
    <property type="molecule type" value="Genomic_DNA"/>
</dbReference>
<dbReference type="Pfam" id="PF26595">
    <property type="entry name" value="A_ENA"/>
    <property type="match status" value="1"/>
</dbReference>